<protein>
    <submittedName>
        <fullName evidence="1">Uncharacterized protein</fullName>
    </submittedName>
</protein>
<accession>A0A4S8MAS9</accession>
<dbReference type="EMBL" id="ML179117">
    <property type="protein sequence ID" value="THU99567.1"/>
    <property type="molecule type" value="Genomic_DNA"/>
</dbReference>
<organism evidence="1 2">
    <name type="scientific">Dendrothele bispora (strain CBS 962.96)</name>
    <dbReference type="NCBI Taxonomy" id="1314807"/>
    <lineage>
        <taxon>Eukaryota</taxon>
        <taxon>Fungi</taxon>
        <taxon>Dikarya</taxon>
        <taxon>Basidiomycota</taxon>
        <taxon>Agaricomycotina</taxon>
        <taxon>Agaricomycetes</taxon>
        <taxon>Agaricomycetidae</taxon>
        <taxon>Agaricales</taxon>
        <taxon>Agaricales incertae sedis</taxon>
        <taxon>Dendrothele</taxon>
    </lineage>
</organism>
<dbReference type="OrthoDB" id="3174721at2759"/>
<sequence>MIIEESGLLKPARPPPAVLTVRSPSPASQVPPQFRGNYGNILVSPPAYTSSNFVSSYDAPPNVVYIFTPLPHNSMRLAPEVQTPGAYPPYHISVNFNCFTPSSYITSVRRNNQDGDIVGDFEYVVILDMESCRVSGFFRATQKAERPK</sequence>
<name>A0A4S8MAS9_DENBC</name>
<evidence type="ECO:0000313" key="2">
    <source>
        <dbReference type="Proteomes" id="UP000297245"/>
    </source>
</evidence>
<reference evidence="1 2" key="1">
    <citation type="journal article" date="2019" name="Nat. Ecol. Evol.">
        <title>Megaphylogeny resolves global patterns of mushroom evolution.</title>
        <authorList>
            <person name="Varga T."/>
            <person name="Krizsan K."/>
            <person name="Foldi C."/>
            <person name="Dima B."/>
            <person name="Sanchez-Garcia M."/>
            <person name="Sanchez-Ramirez S."/>
            <person name="Szollosi G.J."/>
            <person name="Szarkandi J.G."/>
            <person name="Papp V."/>
            <person name="Albert L."/>
            <person name="Andreopoulos W."/>
            <person name="Angelini C."/>
            <person name="Antonin V."/>
            <person name="Barry K.W."/>
            <person name="Bougher N.L."/>
            <person name="Buchanan P."/>
            <person name="Buyck B."/>
            <person name="Bense V."/>
            <person name="Catcheside P."/>
            <person name="Chovatia M."/>
            <person name="Cooper J."/>
            <person name="Damon W."/>
            <person name="Desjardin D."/>
            <person name="Finy P."/>
            <person name="Geml J."/>
            <person name="Haridas S."/>
            <person name="Hughes K."/>
            <person name="Justo A."/>
            <person name="Karasinski D."/>
            <person name="Kautmanova I."/>
            <person name="Kiss B."/>
            <person name="Kocsube S."/>
            <person name="Kotiranta H."/>
            <person name="LaButti K.M."/>
            <person name="Lechner B.E."/>
            <person name="Liimatainen K."/>
            <person name="Lipzen A."/>
            <person name="Lukacs Z."/>
            <person name="Mihaltcheva S."/>
            <person name="Morgado L.N."/>
            <person name="Niskanen T."/>
            <person name="Noordeloos M.E."/>
            <person name="Ohm R.A."/>
            <person name="Ortiz-Santana B."/>
            <person name="Ovrebo C."/>
            <person name="Racz N."/>
            <person name="Riley R."/>
            <person name="Savchenko A."/>
            <person name="Shiryaev A."/>
            <person name="Soop K."/>
            <person name="Spirin V."/>
            <person name="Szebenyi C."/>
            <person name="Tomsovsky M."/>
            <person name="Tulloss R.E."/>
            <person name="Uehling J."/>
            <person name="Grigoriev I.V."/>
            <person name="Vagvolgyi C."/>
            <person name="Papp T."/>
            <person name="Martin F.M."/>
            <person name="Miettinen O."/>
            <person name="Hibbett D.S."/>
            <person name="Nagy L.G."/>
        </authorList>
    </citation>
    <scope>NUCLEOTIDE SEQUENCE [LARGE SCALE GENOMIC DNA]</scope>
    <source>
        <strain evidence="1 2">CBS 962.96</strain>
    </source>
</reference>
<evidence type="ECO:0000313" key="1">
    <source>
        <dbReference type="EMBL" id="THU99567.1"/>
    </source>
</evidence>
<keyword evidence="2" id="KW-1185">Reference proteome</keyword>
<dbReference type="Proteomes" id="UP000297245">
    <property type="component" value="Unassembled WGS sequence"/>
</dbReference>
<gene>
    <name evidence="1" type="ORF">K435DRAFT_855556</name>
</gene>
<proteinExistence type="predicted"/>
<dbReference type="AlphaFoldDB" id="A0A4S8MAS9"/>